<dbReference type="GO" id="GO:0004190">
    <property type="term" value="F:aspartic-type endopeptidase activity"/>
    <property type="evidence" value="ECO:0007669"/>
    <property type="project" value="InterPro"/>
</dbReference>
<dbReference type="Gene3D" id="2.40.70.10">
    <property type="entry name" value="Acid Proteases"/>
    <property type="match status" value="2"/>
</dbReference>
<dbReference type="CDD" id="cd05471">
    <property type="entry name" value="pepsin_like"/>
    <property type="match status" value="1"/>
</dbReference>
<dbReference type="WBParaSite" id="PDA_v2.g13746.t1">
    <property type="protein sequence ID" value="PDA_v2.g13746.t1"/>
    <property type="gene ID" value="PDA_v2.g13746"/>
</dbReference>
<sequence length="421" mass="46918">MKLLIIFAVFGCAAAQVGVYRQPLIRVESRKEKMIKAGTWDDYYKDKQLLEASMDTGFYNMQDFDEVGYVARLSIGIPGQSFKFHYVFSTIGSWVTGISCGIDPNPTPHCASFCFNPNATSSFCDPNCTPGNGTTFAPETINQACNQKSKYDSTKSSTNYQPEKPSNYYADYEFGYVTATSAGEDIVILDASDTVPSNLTVTKSPIGQANELSPVFVDTPFDGILQLDSFLQDAREIKKIFTVYLQEDDTKYDVSGGYITFGGNDEEHCSSEIEYQSDMSEYRFLIHNISFNQPENSDQNTGVDYQVEVDMARASLVGPHEIIESLKEAVNANKDGKIDCDAEIKDLSIQVSIENDSKILTIPGKHLKIRNPNGSCSIALESMPRNSTPDLKWIFGTPWFKSYCNIFSYDKRNIGFAKIIV</sequence>
<dbReference type="SUPFAM" id="SSF50630">
    <property type="entry name" value="Acid proteases"/>
    <property type="match status" value="1"/>
</dbReference>
<feature type="chain" id="PRO_5036836025" evidence="2">
    <location>
        <begin position="16"/>
        <end position="421"/>
    </location>
</feature>
<name>A0A914P8F9_9BILA</name>
<dbReference type="PRINTS" id="PR00792">
    <property type="entry name" value="PEPSIN"/>
</dbReference>
<feature type="domain" description="Peptidase A1" evidence="3">
    <location>
        <begin position="69"/>
        <end position="417"/>
    </location>
</feature>
<accession>A0A914P8F9</accession>
<evidence type="ECO:0000313" key="5">
    <source>
        <dbReference type="WBParaSite" id="PDA_v2.g13746.t1"/>
    </source>
</evidence>
<feature type="signal peptide" evidence="2">
    <location>
        <begin position="1"/>
        <end position="15"/>
    </location>
</feature>
<evidence type="ECO:0000313" key="4">
    <source>
        <dbReference type="Proteomes" id="UP000887578"/>
    </source>
</evidence>
<comment type="similarity">
    <text evidence="1">Belongs to the peptidase A1 family.</text>
</comment>
<dbReference type="InterPro" id="IPR033121">
    <property type="entry name" value="PEPTIDASE_A1"/>
</dbReference>
<organism evidence="4 5">
    <name type="scientific">Panagrolaimus davidi</name>
    <dbReference type="NCBI Taxonomy" id="227884"/>
    <lineage>
        <taxon>Eukaryota</taxon>
        <taxon>Metazoa</taxon>
        <taxon>Ecdysozoa</taxon>
        <taxon>Nematoda</taxon>
        <taxon>Chromadorea</taxon>
        <taxon>Rhabditida</taxon>
        <taxon>Tylenchina</taxon>
        <taxon>Panagrolaimomorpha</taxon>
        <taxon>Panagrolaimoidea</taxon>
        <taxon>Panagrolaimidae</taxon>
        <taxon>Panagrolaimus</taxon>
    </lineage>
</organism>
<proteinExistence type="inferred from homology"/>
<dbReference type="GO" id="GO:0005764">
    <property type="term" value="C:lysosome"/>
    <property type="evidence" value="ECO:0007669"/>
    <property type="project" value="TreeGrafter"/>
</dbReference>
<dbReference type="PROSITE" id="PS51767">
    <property type="entry name" value="PEPTIDASE_A1"/>
    <property type="match status" value="1"/>
</dbReference>
<dbReference type="AlphaFoldDB" id="A0A914P8F9"/>
<dbReference type="PANTHER" id="PTHR47966">
    <property type="entry name" value="BETA-SITE APP-CLEAVING ENZYME, ISOFORM A-RELATED"/>
    <property type="match status" value="1"/>
</dbReference>
<evidence type="ECO:0000259" key="3">
    <source>
        <dbReference type="PROSITE" id="PS51767"/>
    </source>
</evidence>
<keyword evidence="4" id="KW-1185">Reference proteome</keyword>
<dbReference type="Pfam" id="PF00026">
    <property type="entry name" value="Asp"/>
    <property type="match status" value="1"/>
</dbReference>
<dbReference type="GO" id="GO:0006508">
    <property type="term" value="P:proteolysis"/>
    <property type="evidence" value="ECO:0007669"/>
    <property type="project" value="InterPro"/>
</dbReference>
<evidence type="ECO:0000256" key="2">
    <source>
        <dbReference type="SAM" id="SignalP"/>
    </source>
</evidence>
<dbReference type="Proteomes" id="UP000887578">
    <property type="component" value="Unplaced"/>
</dbReference>
<evidence type="ECO:0000256" key="1">
    <source>
        <dbReference type="ARBA" id="ARBA00007447"/>
    </source>
</evidence>
<dbReference type="PANTHER" id="PTHR47966:SF45">
    <property type="entry name" value="PEPTIDASE A1 DOMAIN-CONTAINING PROTEIN"/>
    <property type="match status" value="1"/>
</dbReference>
<reference evidence="5" key="1">
    <citation type="submission" date="2022-11" db="UniProtKB">
        <authorList>
            <consortium name="WormBaseParasite"/>
        </authorList>
    </citation>
    <scope>IDENTIFICATION</scope>
</reference>
<protein>
    <submittedName>
        <fullName evidence="5">Peptidase A1 domain-containing protein</fullName>
    </submittedName>
</protein>
<dbReference type="InterPro" id="IPR001461">
    <property type="entry name" value="Aspartic_peptidase_A1"/>
</dbReference>
<keyword evidence="2" id="KW-0732">Signal</keyword>
<dbReference type="InterPro" id="IPR021109">
    <property type="entry name" value="Peptidase_aspartic_dom_sf"/>
</dbReference>
<dbReference type="InterPro" id="IPR034164">
    <property type="entry name" value="Pepsin-like_dom"/>
</dbReference>